<dbReference type="AlphaFoldDB" id="A0A085MRC9"/>
<dbReference type="Proteomes" id="UP000030758">
    <property type="component" value="Unassembled WGS sequence"/>
</dbReference>
<dbReference type="EMBL" id="KL367739">
    <property type="protein sequence ID" value="KFD59775.1"/>
    <property type="molecule type" value="Genomic_DNA"/>
</dbReference>
<accession>A0A085MRC9</accession>
<proteinExistence type="predicted"/>
<organism evidence="1">
    <name type="scientific">Trichuris suis</name>
    <name type="common">pig whipworm</name>
    <dbReference type="NCBI Taxonomy" id="68888"/>
    <lineage>
        <taxon>Eukaryota</taxon>
        <taxon>Metazoa</taxon>
        <taxon>Ecdysozoa</taxon>
        <taxon>Nematoda</taxon>
        <taxon>Enoplea</taxon>
        <taxon>Dorylaimia</taxon>
        <taxon>Trichinellida</taxon>
        <taxon>Trichuridae</taxon>
        <taxon>Trichuris</taxon>
    </lineage>
</organism>
<protein>
    <submittedName>
        <fullName evidence="1">Uncharacterized protein</fullName>
    </submittedName>
</protein>
<name>A0A085MRC9_9BILA</name>
<sequence length="132" mass="14827">MSLLTVERRLYKDIKRTLKSRKWASLKECFFFPHGGDGKRVVYLSFKKIGASVAFGLAGVFRHERGRLAELFCLADVLTWGVSRSPYSRGYAAPSFDSALVPEDSPWSFMSFKLTAPFSLPTIPIGSTDINR</sequence>
<reference evidence="1" key="1">
    <citation type="journal article" date="2014" name="Nat. Genet.">
        <title>Genome and transcriptome of the porcine whipworm Trichuris suis.</title>
        <authorList>
            <person name="Jex A.R."/>
            <person name="Nejsum P."/>
            <person name="Schwarz E.M."/>
            <person name="Hu L."/>
            <person name="Young N.D."/>
            <person name="Hall R.S."/>
            <person name="Korhonen P.K."/>
            <person name="Liao S."/>
            <person name="Thamsborg S."/>
            <person name="Xia J."/>
            <person name="Xu P."/>
            <person name="Wang S."/>
            <person name="Scheerlinck J.P."/>
            <person name="Hofmann A."/>
            <person name="Sternberg P.W."/>
            <person name="Wang J."/>
            <person name="Gasser R.B."/>
        </authorList>
    </citation>
    <scope>NUCLEOTIDE SEQUENCE [LARGE SCALE GENOMIC DNA]</scope>
    <source>
        <strain evidence="1">DCEP-RM93F</strain>
    </source>
</reference>
<gene>
    <name evidence="1" type="ORF">M514_28043</name>
</gene>
<evidence type="ECO:0000313" key="1">
    <source>
        <dbReference type="EMBL" id="KFD59775.1"/>
    </source>
</evidence>